<keyword evidence="3" id="KW-1185">Reference proteome</keyword>
<dbReference type="Gramene" id="Solyc03g081250.2.1">
    <property type="protein sequence ID" value="Solyc03g081250.2.1"/>
    <property type="gene ID" value="Solyc03g081250.2"/>
</dbReference>
<dbReference type="Gene3D" id="2.60.40.2310">
    <property type="match status" value="1"/>
</dbReference>
<reference evidence="2" key="2">
    <citation type="submission" date="2019-01" db="UniProtKB">
        <authorList>
            <consortium name="EnsemblPlants"/>
        </authorList>
    </citation>
    <scope>IDENTIFICATION</scope>
    <source>
        <strain evidence="2">cv. Heinz 1706</strain>
    </source>
</reference>
<dbReference type="Proteomes" id="UP000004994">
    <property type="component" value="Chromosome 3"/>
</dbReference>
<protein>
    <recommendedName>
        <fullName evidence="1">Subtilisin-like protease fibronectin type-III domain-containing protein</fullName>
    </recommendedName>
</protein>
<reference evidence="2" key="1">
    <citation type="journal article" date="2012" name="Nature">
        <title>The tomato genome sequence provides insights into fleshy fruit evolution.</title>
        <authorList>
            <consortium name="Tomato Genome Consortium"/>
        </authorList>
    </citation>
    <scope>NUCLEOTIDE SEQUENCE [LARGE SCALE GENOMIC DNA]</scope>
    <source>
        <strain evidence="2">cv. Heinz 1706</strain>
    </source>
</reference>
<dbReference type="Pfam" id="PF17766">
    <property type="entry name" value="fn3_6"/>
    <property type="match status" value="1"/>
</dbReference>
<dbReference type="AlphaFoldDB" id="A0A3Q7FK77"/>
<evidence type="ECO:0000313" key="3">
    <source>
        <dbReference type="Proteomes" id="UP000004994"/>
    </source>
</evidence>
<evidence type="ECO:0000259" key="1">
    <source>
        <dbReference type="Pfam" id="PF17766"/>
    </source>
</evidence>
<feature type="domain" description="Subtilisin-like protease fibronectin type-III" evidence="1">
    <location>
        <begin position="68"/>
        <end position="112"/>
    </location>
</feature>
<sequence length="127" mass="14415">MLYMQHGKRTLISGEPIIAKGIQIRLLIHLISVVDSVNVNDPGLVYDMGESDYVFNYLYTSAISRITNRFSRKISVTNVGLVNSQYKAIIEPPLGITIHVMPETLIFNSSDARKIRNEHLYCTLLLY</sequence>
<name>A0A3Q7FK77_SOLLC</name>
<proteinExistence type="predicted"/>
<accession>A0A3Q7FK77</accession>
<dbReference type="EnsemblPlants" id="Solyc03g081250.2.1">
    <property type="protein sequence ID" value="Solyc03g081250.2.1"/>
    <property type="gene ID" value="Solyc03g081250.2"/>
</dbReference>
<dbReference type="InterPro" id="IPR041469">
    <property type="entry name" value="Subtilisin-like_FN3"/>
</dbReference>
<dbReference type="InParanoid" id="A0A3Q7FK77"/>
<organism evidence="2">
    <name type="scientific">Solanum lycopersicum</name>
    <name type="common">Tomato</name>
    <name type="synonym">Lycopersicon esculentum</name>
    <dbReference type="NCBI Taxonomy" id="4081"/>
    <lineage>
        <taxon>Eukaryota</taxon>
        <taxon>Viridiplantae</taxon>
        <taxon>Streptophyta</taxon>
        <taxon>Embryophyta</taxon>
        <taxon>Tracheophyta</taxon>
        <taxon>Spermatophyta</taxon>
        <taxon>Magnoliopsida</taxon>
        <taxon>eudicotyledons</taxon>
        <taxon>Gunneridae</taxon>
        <taxon>Pentapetalae</taxon>
        <taxon>asterids</taxon>
        <taxon>lamiids</taxon>
        <taxon>Solanales</taxon>
        <taxon>Solanaceae</taxon>
        <taxon>Solanoideae</taxon>
        <taxon>Solaneae</taxon>
        <taxon>Solanum</taxon>
        <taxon>Solanum subgen. Lycopersicon</taxon>
    </lineage>
</organism>
<evidence type="ECO:0000313" key="2">
    <source>
        <dbReference type="EnsemblPlants" id="Solyc03g081250.2.1"/>
    </source>
</evidence>